<feature type="compositionally biased region" description="Polar residues" evidence="1">
    <location>
        <begin position="391"/>
        <end position="400"/>
    </location>
</feature>
<evidence type="ECO:0000256" key="1">
    <source>
        <dbReference type="SAM" id="MobiDB-lite"/>
    </source>
</evidence>
<proteinExistence type="predicted"/>
<gene>
    <name evidence="2" type="ORF">J3U87_10005</name>
</gene>
<dbReference type="Proteomes" id="UP000663929">
    <property type="component" value="Chromosome"/>
</dbReference>
<protein>
    <submittedName>
        <fullName evidence="2">Uncharacterized protein</fullName>
    </submittedName>
</protein>
<sequence length="400" mass="45043">MLRRFLVVFLAMCGSLTAVEPERLQRAQAEIPESRLLNVNIHLFDPGVPPEDPGALEKKGVFEEVRKAEGRYIPVRLMETLQSTGLWGSVRIVPDSATGGELNVSGVILKSNGFLLSVRVRVQDATGKRWFERKYKERANALAYRDKDDGLGERLPFQNLYNRIANDLLETRQRRKDQKLQNVRDIAQLTFARDFVPDAFSDYLHQKRNGRLKLKKLPSEDDPMMSRVDLVRERDLMFIDTLTEHYVNFQAQMGEAYHNWRKFSYEEEKALRDARRAARTQQILGALLIVGGILAEGDSDAAAVGRQAAVIGGNIALQSGIAKNQELKIHREALKELAASFDAEVEPILVQVEGQTRKLTGSVETQYAQWRALLTEMFHTETGTPIDPNATAVTSPNGSQ</sequence>
<evidence type="ECO:0000313" key="3">
    <source>
        <dbReference type="Proteomes" id="UP000663929"/>
    </source>
</evidence>
<feature type="region of interest" description="Disordered" evidence="1">
    <location>
        <begin position="381"/>
        <end position="400"/>
    </location>
</feature>
<name>A0A8A4TUI7_SULCO</name>
<evidence type="ECO:0000313" key="2">
    <source>
        <dbReference type="EMBL" id="QTD52798.1"/>
    </source>
</evidence>
<organism evidence="2 3">
    <name type="scientific">Sulfidibacter corallicola</name>
    <dbReference type="NCBI Taxonomy" id="2818388"/>
    <lineage>
        <taxon>Bacteria</taxon>
        <taxon>Pseudomonadati</taxon>
        <taxon>Acidobacteriota</taxon>
        <taxon>Holophagae</taxon>
        <taxon>Acanthopleuribacterales</taxon>
        <taxon>Acanthopleuribacteraceae</taxon>
        <taxon>Sulfidibacter</taxon>
    </lineage>
</organism>
<dbReference type="KEGG" id="scor:J3U87_10005"/>
<dbReference type="AlphaFoldDB" id="A0A8A4TUI7"/>
<reference evidence="2" key="1">
    <citation type="submission" date="2021-03" db="EMBL/GenBank/DDBJ databases">
        <title>Acanthopleuribacteraceae sp. M133.</title>
        <authorList>
            <person name="Wang G."/>
        </authorList>
    </citation>
    <scope>NUCLEOTIDE SEQUENCE</scope>
    <source>
        <strain evidence="2">M133</strain>
    </source>
</reference>
<keyword evidence="3" id="KW-1185">Reference proteome</keyword>
<dbReference type="EMBL" id="CP071793">
    <property type="protein sequence ID" value="QTD52798.1"/>
    <property type="molecule type" value="Genomic_DNA"/>
</dbReference>
<accession>A0A8A4TUI7</accession>
<dbReference type="RefSeq" id="WP_237382899.1">
    <property type="nucleotide sequence ID" value="NZ_CP071793.1"/>
</dbReference>